<dbReference type="Proteomes" id="UP001591681">
    <property type="component" value="Unassembled WGS sequence"/>
</dbReference>
<dbReference type="AlphaFoldDB" id="A0ABD1IPL9"/>
<feature type="domain" description="AIG1-type G" evidence="4">
    <location>
        <begin position="6"/>
        <end position="211"/>
    </location>
</feature>
<dbReference type="InterPro" id="IPR027417">
    <property type="entry name" value="P-loop_NTPase"/>
</dbReference>
<keyword evidence="6" id="KW-1185">Reference proteome</keyword>
<reference evidence="5 6" key="1">
    <citation type="submission" date="2024-09" db="EMBL/GenBank/DDBJ databases">
        <title>A chromosome-level genome assembly of Gray's grenadier anchovy, Coilia grayii.</title>
        <authorList>
            <person name="Fu Z."/>
        </authorList>
    </citation>
    <scope>NUCLEOTIDE SEQUENCE [LARGE SCALE GENOMIC DNA]</scope>
    <source>
        <strain evidence="5">G4</strain>
        <tissue evidence="5">Muscle</tissue>
    </source>
</reference>
<dbReference type="EMBL" id="JBHFQA010000033">
    <property type="protein sequence ID" value="KAL2076942.1"/>
    <property type="molecule type" value="Genomic_DNA"/>
</dbReference>
<accession>A0ABD1IPL9</accession>
<evidence type="ECO:0000256" key="1">
    <source>
        <dbReference type="ARBA" id="ARBA00008535"/>
    </source>
</evidence>
<dbReference type="Gene3D" id="3.40.50.300">
    <property type="entry name" value="P-loop containing nucleotide triphosphate hydrolases"/>
    <property type="match status" value="1"/>
</dbReference>
<evidence type="ECO:0000313" key="5">
    <source>
        <dbReference type="EMBL" id="KAL2076942.1"/>
    </source>
</evidence>
<dbReference type="PROSITE" id="PS51720">
    <property type="entry name" value="G_AIG1"/>
    <property type="match status" value="1"/>
</dbReference>
<keyword evidence="3" id="KW-0342">GTP-binding</keyword>
<dbReference type="Pfam" id="PF04548">
    <property type="entry name" value="AIG1"/>
    <property type="match status" value="1"/>
</dbReference>
<comment type="caution">
    <text evidence="5">The sequence shown here is derived from an EMBL/GenBank/DDBJ whole genome shotgun (WGS) entry which is preliminary data.</text>
</comment>
<evidence type="ECO:0000256" key="3">
    <source>
        <dbReference type="ARBA" id="ARBA00023134"/>
    </source>
</evidence>
<organism evidence="5 6">
    <name type="scientific">Coilia grayii</name>
    <name type="common">Gray's grenadier anchovy</name>
    <dbReference type="NCBI Taxonomy" id="363190"/>
    <lineage>
        <taxon>Eukaryota</taxon>
        <taxon>Metazoa</taxon>
        <taxon>Chordata</taxon>
        <taxon>Craniata</taxon>
        <taxon>Vertebrata</taxon>
        <taxon>Euteleostomi</taxon>
        <taxon>Actinopterygii</taxon>
        <taxon>Neopterygii</taxon>
        <taxon>Teleostei</taxon>
        <taxon>Clupei</taxon>
        <taxon>Clupeiformes</taxon>
        <taxon>Clupeoidei</taxon>
        <taxon>Engraulidae</taxon>
        <taxon>Coilinae</taxon>
        <taxon>Coilia</taxon>
    </lineage>
</organism>
<proteinExistence type="inferred from homology"/>
<dbReference type="CDD" id="cd01852">
    <property type="entry name" value="AIG1"/>
    <property type="match status" value="1"/>
</dbReference>
<sequence length="211" mass="23891">MSNTTGQPLRFVLLGKTGVGKSHVGNVIVGREVFESKSSASSVTKECQKEAVHKGRQIEVIDTPGVMDTNREPKVIAEEILHCIYMSKPGPHAFLLVIQVGRFTQEEQNAVRALQEIFGKKVADYMIVVFSRADELGDQTIEDYVQAGTEKLRDVIRACGGRYVPFYRDHNRRQVDDLVRKFCFLSEQLTYTQCQPARHFPCAVCGHMWRE</sequence>
<dbReference type="PANTHER" id="PTHR10903">
    <property type="entry name" value="GTPASE, IMAP FAMILY MEMBER-RELATED"/>
    <property type="match status" value="1"/>
</dbReference>
<dbReference type="InterPro" id="IPR006703">
    <property type="entry name" value="G_AIG1"/>
</dbReference>
<comment type="similarity">
    <text evidence="1">Belongs to the TRAFAC class TrmE-Era-EngA-EngB-Septin-like GTPase superfamily. AIG1/Toc34/Toc159-like paraseptin GTPase family. IAN subfamily.</text>
</comment>
<dbReference type="GO" id="GO:0005525">
    <property type="term" value="F:GTP binding"/>
    <property type="evidence" value="ECO:0007669"/>
    <property type="project" value="UniProtKB-KW"/>
</dbReference>
<keyword evidence="2" id="KW-0547">Nucleotide-binding</keyword>
<evidence type="ECO:0000256" key="2">
    <source>
        <dbReference type="ARBA" id="ARBA00022741"/>
    </source>
</evidence>
<evidence type="ECO:0000259" key="4">
    <source>
        <dbReference type="PROSITE" id="PS51720"/>
    </source>
</evidence>
<protein>
    <recommendedName>
        <fullName evidence="4">AIG1-type G domain-containing protein</fullName>
    </recommendedName>
</protein>
<gene>
    <name evidence="5" type="ORF">ACEWY4_027455</name>
</gene>
<dbReference type="SUPFAM" id="SSF52540">
    <property type="entry name" value="P-loop containing nucleoside triphosphate hydrolases"/>
    <property type="match status" value="1"/>
</dbReference>
<name>A0ABD1IPL9_9TELE</name>
<evidence type="ECO:0000313" key="6">
    <source>
        <dbReference type="Proteomes" id="UP001591681"/>
    </source>
</evidence>
<dbReference type="InterPro" id="IPR045058">
    <property type="entry name" value="GIMA/IAN/Toc"/>
</dbReference>
<dbReference type="FunFam" id="3.40.50.300:FF:000366">
    <property type="entry name" value="GTPase, IMAP family member 2"/>
    <property type="match status" value="1"/>
</dbReference>
<dbReference type="PANTHER" id="PTHR10903:SF112">
    <property type="entry name" value="SI:CH211-113E8.5"/>
    <property type="match status" value="1"/>
</dbReference>